<feature type="domain" description="HARP" evidence="9">
    <location>
        <begin position="94"/>
        <end position="172"/>
    </location>
</feature>
<evidence type="ECO:0000313" key="10">
    <source>
        <dbReference type="Proteomes" id="UP000887561"/>
    </source>
</evidence>
<dbReference type="GO" id="GO:0031297">
    <property type="term" value="P:replication fork processing"/>
    <property type="evidence" value="ECO:0007669"/>
    <property type="project" value="TreeGrafter"/>
</dbReference>
<dbReference type="GO" id="GO:0006281">
    <property type="term" value="P:DNA repair"/>
    <property type="evidence" value="ECO:0007669"/>
    <property type="project" value="TreeGrafter"/>
</dbReference>
<evidence type="ECO:0000256" key="4">
    <source>
        <dbReference type="PROSITE-ProRule" id="PRU00800"/>
    </source>
</evidence>
<dbReference type="PROSITE" id="PS51192">
    <property type="entry name" value="HELICASE_ATP_BIND_1"/>
    <property type="match status" value="1"/>
</dbReference>
<keyword evidence="5" id="KW-0175">Coiled coil</keyword>
<dbReference type="InterPro" id="IPR001650">
    <property type="entry name" value="Helicase_C-like"/>
</dbReference>
<feature type="region of interest" description="Disordered" evidence="6">
    <location>
        <begin position="672"/>
        <end position="696"/>
    </location>
</feature>
<dbReference type="PANTHER" id="PTHR45766">
    <property type="entry name" value="DNA ANNEALING HELICASE AND ENDONUCLEASE ZRANB3 FAMILY MEMBER"/>
    <property type="match status" value="1"/>
</dbReference>
<dbReference type="Gene3D" id="3.40.50.300">
    <property type="entry name" value="P-loop containing nucleotide triphosphate hydrolases"/>
    <property type="match status" value="1"/>
</dbReference>
<feature type="domain" description="Helicase C-terminal" evidence="8">
    <location>
        <begin position="493"/>
        <end position="680"/>
    </location>
</feature>
<dbReference type="PROSITE" id="PS51467">
    <property type="entry name" value="HARP"/>
    <property type="match status" value="1"/>
</dbReference>
<evidence type="ECO:0000256" key="5">
    <source>
        <dbReference type="SAM" id="Coils"/>
    </source>
</evidence>
<dbReference type="SMART" id="SM00490">
    <property type="entry name" value="HELICc"/>
    <property type="match status" value="1"/>
</dbReference>
<dbReference type="PROSITE" id="PS51194">
    <property type="entry name" value="HELICASE_CTER"/>
    <property type="match status" value="1"/>
</dbReference>
<proteinExistence type="inferred from homology"/>
<organism evidence="10 11">
    <name type="scientific">Meloidogyne javanica</name>
    <name type="common">Root-knot nematode worm</name>
    <dbReference type="NCBI Taxonomy" id="6303"/>
    <lineage>
        <taxon>Eukaryota</taxon>
        <taxon>Metazoa</taxon>
        <taxon>Ecdysozoa</taxon>
        <taxon>Nematoda</taxon>
        <taxon>Chromadorea</taxon>
        <taxon>Rhabditida</taxon>
        <taxon>Tylenchina</taxon>
        <taxon>Tylenchomorpha</taxon>
        <taxon>Tylenchoidea</taxon>
        <taxon>Meloidogynidae</taxon>
        <taxon>Meloidogyninae</taxon>
        <taxon>Meloidogyne</taxon>
        <taxon>Meloidogyne incognita group</taxon>
    </lineage>
</organism>
<dbReference type="Pfam" id="PF07443">
    <property type="entry name" value="HARP"/>
    <property type="match status" value="1"/>
</dbReference>
<dbReference type="GO" id="GO:0043596">
    <property type="term" value="C:nuclear replication fork"/>
    <property type="evidence" value="ECO:0007669"/>
    <property type="project" value="TreeGrafter"/>
</dbReference>
<feature type="coiled-coil region" evidence="5">
    <location>
        <begin position="37"/>
        <end position="71"/>
    </location>
</feature>
<name>A0A915MKI6_MELJA</name>
<evidence type="ECO:0000256" key="2">
    <source>
        <dbReference type="ARBA" id="ARBA00022801"/>
    </source>
</evidence>
<dbReference type="InterPro" id="IPR027417">
    <property type="entry name" value="P-loop_NTPase"/>
</dbReference>
<dbReference type="PANTHER" id="PTHR45766:SF6">
    <property type="entry name" value="SWI_SNF-RELATED MATRIX-ASSOCIATED ACTIN-DEPENDENT REGULATOR OF CHROMATIN SUBFAMILY A-LIKE PROTEIN 1"/>
    <property type="match status" value="1"/>
</dbReference>
<dbReference type="CDD" id="cd18793">
    <property type="entry name" value="SF2_C_SNF"/>
    <property type="match status" value="1"/>
</dbReference>
<dbReference type="SUPFAM" id="SSF52540">
    <property type="entry name" value="P-loop containing nucleoside triphosphate hydrolases"/>
    <property type="match status" value="2"/>
</dbReference>
<dbReference type="InterPro" id="IPR000330">
    <property type="entry name" value="SNF2_N"/>
</dbReference>
<accession>A0A915MKI6</accession>
<dbReference type="Proteomes" id="UP000887561">
    <property type="component" value="Unplaced"/>
</dbReference>
<dbReference type="AlphaFoldDB" id="A0A915MKI6"/>
<dbReference type="CDD" id="cd18010">
    <property type="entry name" value="DEXHc_HARP_SMARCAL1"/>
    <property type="match status" value="1"/>
</dbReference>
<evidence type="ECO:0000256" key="1">
    <source>
        <dbReference type="ARBA" id="ARBA00004123"/>
    </source>
</evidence>
<dbReference type="GO" id="GO:0016787">
    <property type="term" value="F:hydrolase activity"/>
    <property type="evidence" value="ECO:0007669"/>
    <property type="project" value="UniProtKB-KW"/>
</dbReference>
<dbReference type="InterPro" id="IPR014001">
    <property type="entry name" value="Helicase_ATP-bd"/>
</dbReference>
<dbReference type="InterPro" id="IPR049730">
    <property type="entry name" value="SNF2/RAD54-like_C"/>
</dbReference>
<keyword evidence="10" id="KW-1185">Reference proteome</keyword>
<evidence type="ECO:0000259" key="7">
    <source>
        <dbReference type="PROSITE" id="PS51192"/>
    </source>
</evidence>
<dbReference type="Pfam" id="PF00176">
    <property type="entry name" value="SNF2-rel_dom"/>
    <property type="match status" value="1"/>
</dbReference>
<evidence type="ECO:0000256" key="3">
    <source>
        <dbReference type="ARBA" id="ARBA00023242"/>
    </source>
</evidence>
<evidence type="ECO:0000313" key="11">
    <source>
        <dbReference type="WBParaSite" id="scaffold4480_cov293.g8204"/>
    </source>
</evidence>
<dbReference type="SMART" id="SM00487">
    <property type="entry name" value="DEXDc"/>
    <property type="match status" value="1"/>
</dbReference>
<dbReference type="GO" id="GO:0005524">
    <property type="term" value="F:ATP binding"/>
    <property type="evidence" value="ECO:0007669"/>
    <property type="project" value="InterPro"/>
</dbReference>
<reference evidence="11" key="1">
    <citation type="submission" date="2022-11" db="UniProtKB">
        <authorList>
            <consortium name="WormBaseParasite"/>
        </authorList>
    </citation>
    <scope>IDENTIFICATION</scope>
</reference>
<keyword evidence="2" id="KW-0378">Hydrolase</keyword>
<protein>
    <submittedName>
        <fullName evidence="11">SWI/SNF-related matrix-associated actin-dependent regulator of chromatin subfamily A-like protein 1</fullName>
    </submittedName>
</protein>
<keyword evidence="3" id="KW-0539">Nucleus</keyword>
<evidence type="ECO:0000259" key="8">
    <source>
        <dbReference type="PROSITE" id="PS51194"/>
    </source>
</evidence>
<comment type="similarity">
    <text evidence="4">Belongs to the SNF2/RAD54 helicase family. SMARCAL1 subfamily.</text>
</comment>
<evidence type="ECO:0000259" key="9">
    <source>
        <dbReference type="PROSITE" id="PS51467"/>
    </source>
</evidence>
<dbReference type="WBParaSite" id="scaffold4480_cov293.g8204">
    <property type="protein sequence ID" value="scaffold4480_cov293.g8204"/>
    <property type="gene ID" value="scaffold4480_cov293.g8204"/>
</dbReference>
<dbReference type="Gene3D" id="3.40.50.10810">
    <property type="entry name" value="Tandem AAA-ATPase domain"/>
    <property type="match status" value="1"/>
</dbReference>
<dbReference type="InterPro" id="IPR038718">
    <property type="entry name" value="SNF2-like_sf"/>
</dbReference>
<dbReference type="Pfam" id="PF00271">
    <property type="entry name" value="Helicase_C"/>
    <property type="match status" value="1"/>
</dbReference>
<comment type="subcellular location">
    <subcellularLocation>
        <location evidence="1">Nucleus</location>
    </subcellularLocation>
</comment>
<evidence type="ECO:0000256" key="6">
    <source>
        <dbReference type="SAM" id="MobiDB-lite"/>
    </source>
</evidence>
<dbReference type="InterPro" id="IPR010003">
    <property type="entry name" value="HARP_dom"/>
</dbReference>
<feature type="domain" description="Helicase ATP-binding" evidence="7">
    <location>
        <begin position="220"/>
        <end position="375"/>
    </location>
</feature>
<sequence length="696" mass="80206">MWVSRNMRHGFLQSFHTFSASQQFPPYFRQFKIGFFKQMATSNIQLTQEQKERIKANREEALKKRAAAEEKFKLQQQPPKPVEEQQISNEIIKNKNLISVDFKFYLLSSERFKLEFHPFDSSIPLKLKEIPSRNYDSATKIWNFLLKDYEVVKNKLNQLRSKNVLAKFDEIPLGVRKLFLDKISPRNLEPSSSESSSSCLDKADPKIVETLFPFQRSGVSFGIRRGGRLLIADEMGLGKTVQALAIASAFRGEWPLLIICPSSVKYMWYRQIKRFLPSARPCLVEKAKDDLPRSRCTNLIMSYTLMEMRAEELKRENFYVLIFDECHMLKESKTKRTSVADALAKRANRIILLSGTPALSRPAELFSQIKMIDPKIFPYYKHYAFRYCDGKMGRFGFEAKGQSNAEELKAVMEKIMIRRLKKDVLEDLPEKRREIIFLSGDAIDNKMKQLLKAREEFESANKFSIDNKTKRQTFLEYYVLTGQVKKKPVAEHIVDTYFYDGAPPKKILVFAHHLEILDFISIELAKVGAHFIRIDGSTPARDRSTYCEQFQTDKRIRAALLSITAAGTGITLTAASVVIFAELYWNPSLMIQAEDRAHRVGQRDSVQVQYLIAKNTADVLLWDLVGSKLQVLGIVNLANETYLGADKSSKLCTNSQKVTDFFEILNKLDEDKNEQEKDPLDLDFDEEPDSKKLKMV</sequence>